<evidence type="ECO:0000256" key="1">
    <source>
        <dbReference type="ARBA" id="ARBA00004496"/>
    </source>
</evidence>
<dbReference type="EMBL" id="JAHEWS010000014">
    <property type="protein sequence ID" value="MBT1588257.1"/>
    <property type="molecule type" value="Genomic_DNA"/>
</dbReference>
<comment type="catalytic activity">
    <reaction evidence="12 13">
        <text>N(6)-[(R)-dihydrolipoyl]-L-lysyl-[protein] + NAD(+) = N(6)-[(R)-lipoyl]-L-lysyl-[protein] + NADH + H(+)</text>
        <dbReference type="Rhea" id="RHEA:15045"/>
        <dbReference type="Rhea" id="RHEA-COMP:10474"/>
        <dbReference type="Rhea" id="RHEA-COMP:10475"/>
        <dbReference type="ChEBI" id="CHEBI:15378"/>
        <dbReference type="ChEBI" id="CHEBI:57540"/>
        <dbReference type="ChEBI" id="CHEBI:57945"/>
        <dbReference type="ChEBI" id="CHEBI:83099"/>
        <dbReference type="ChEBI" id="CHEBI:83100"/>
        <dbReference type="EC" id="1.8.1.4"/>
    </reaction>
</comment>
<evidence type="ECO:0000256" key="6">
    <source>
        <dbReference type="ARBA" id="ARBA00022630"/>
    </source>
</evidence>
<evidence type="ECO:0000256" key="9">
    <source>
        <dbReference type="ARBA" id="ARBA00023027"/>
    </source>
</evidence>
<evidence type="ECO:0000256" key="8">
    <source>
        <dbReference type="ARBA" id="ARBA00023002"/>
    </source>
</evidence>
<dbReference type="InterPro" id="IPR004099">
    <property type="entry name" value="Pyr_nucl-diS_OxRdtase_dimer"/>
</dbReference>
<protein>
    <recommendedName>
        <fullName evidence="4 13">Dihydrolipoyl dehydrogenase</fullName>
        <ecNumber evidence="3 13">1.8.1.4</ecNumber>
    </recommendedName>
</protein>
<dbReference type="GO" id="GO:0004148">
    <property type="term" value="F:dihydrolipoyl dehydrogenase (NADH) activity"/>
    <property type="evidence" value="ECO:0007669"/>
    <property type="project" value="UniProtKB-EC"/>
</dbReference>
<keyword evidence="10" id="KW-1015">Disulfide bond</keyword>
<evidence type="ECO:0000259" key="14">
    <source>
        <dbReference type="Pfam" id="PF02852"/>
    </source>
</evidence>
<dbReference type="PRINTS" id="PR00368">
    <property type="entry name" value="FADPNR"/>
</dbReference>
<accession>A0ABS5VJQ9</accession>
<comment type="cofactor">
    <cofactor evidence="13">
        <name>FAD</name>
        <dbReference type="ChEBI" id="CHEBI:57692"/>
    </cofactor>
    <text evidence="13">Binds 1 FAD per subunit.</text>
</comment>
<evidence type="ECO:0000256" key="12">
    <source>
        <dbReference type="ARBA" id="ARBA00049187"/>
    </source>
</evidence>
<keyword evidence="6 13" id="KW-0285">Flavoprotein</keyword>
<dbReference type="InterPro" id="IPR023753">
    <property type="entry name" value="FAD/NAD-binding_dom"/>
</dbReference>
<reference evidence="16 17" key="1">
    <citation type="submission" date="2021-05" db="EMBL/GenBank/DDBJ databases">
        <title>Whole genome sequence of Curtobacterium flaccumfaciens pv. flaccumfaciens strain CFBP 8819.</title>
        <authorList>
            <person name="Osdaghi E."/>
            <person name="Taghouti G."/>
            <person name="Portier P."/>
            <person name="Fazliarab A."/>
            <person name="Taghavi S.M."/>
            <person name="Briand M."/>
            <person name="Le-Saux M."/>
            <person name="Jacques M.-A."/>
        </authorList>
    </citation>
    <scope>NUCLEOTIDE SEQUENCE [LARGE SCALE GENOMIC DNA]</scope>
    <source>
        <strain evidence="16 17">CFBP 8819</strain>
    </source>
</reference>
<sequence>MTEQTYDVVVLGGGSGGYAAALRAAELGMSVALIEGDKLGGTCLHRGCIPTKALLHAAEIADGARDAEKYGVLAEFAGVDVPKVIDYQQGVINSKYKGLQGLIKARGITVVEGWGRLTSQNTVQVGDQTVTGKNIVLATGSYSKSLPGLEIGGRVITSETALRMDYVPNKVVILGGGVIGVEFASVWKSFGAEVTIVEGLPHLVPAEDESMSKQLERAFRKRGIEFSLGVRFQGVEQHENGVVVTLEDGKTFDGDVLLVAVGRGPVTQNVGYDEVGVAMDRGFVTTNERLATNLPNVYAVGDIVPGLQLAHRGFQQGIFVAEEIAGLNPVVIEDKNIPKITYSDPEVASVGLSQAKAEEQYGADKVDSYEYNLAGNGKSHIIGTSGSVKVVRVVDGPVVGVSMIGARVGELIGEAQLAVNWEAYPEDIAPLVHGHPTQNEALGEAFLHLAGKPLHAL</sequence>
<dbReference type="SUPFAM" id="SSF55424">
    <property type="entry name" value="FAD/NAD-linked reductases, dimerisation (C-terminal) domain"/>
    <property type="match status" value="1"/>
</dbReference>
<keyword evidence="9 13" id="KW-0520">NAD</keyword>
<dbReference type="Pfam" id="PF07992">
    <property type="entry name" value="Pyr_redox_2"/>
    <property type="match status" value="1"/>
</dbReference>
<dbReference type="SUPFAM" id="SSF51905">
    <property type="entry name" value="FAD/NAD(P)-binding domain"/>
    <property type="match status" value="1"/>
</dbReference>
<dbReference type="InterPro" id="IPR016156">
    <property type="entry name" value="FAD/NAD-linked_Rdtase_dimer_sf"/>
</dbReference>
<keyword evidence="7 13" id="KW-0274">FAD</keyword>
<comment type="subcellular location">
    <subcellularLocation>
        <location evidence="1">Cytoplasm</location>
    </subcellularLocation>
</comment>
<keyword evidence="11 13" id="KW-0676">Redox-active center</keyword>
<dbReference type="InterPro" id="IPR036188">
    <property type="entry name" value="FAD/NAD-bd_sf"/>
</dbReference>
<evidence type="ECO:0000256" key="10">
    <source>
        <dbReference type="ARBA" id="ARBA00023157"/>
    </source>
</evidence>
<evidence type="ECO:0000313" key="16">
    <source>
        <dbReference type="EMBL" id="MBT1588257.1"/>
    </source>
</evidence>
<evidence type="ECO:0000256" key="13">
    <source>
        <dbReference type="RuleBase" id="RU003692"/>
    </source>
</evidence>
<dbReference type="PROSITE" id="PS00076">
    <property type="entry name" value="PYRIDINE_REDOX_1"/>
    <property type="match status" value="1"/>
</dbReference>
<keyword evidence="17" id="KW-1185">Reference proteome</keyword>
<evidence type="ECO:0000256" key="11">
    <source>
        <dbReference type="ARBA" id="ARBA00023284"/>
    </source>
</evidence>
<keyword evidence="5" id="KW-0963">Cytoplasm</keyword>
<comment type="caution">
    <text evidence="16">The sequence shown here is derived from an EMBL/GenBank/DDBJ whole genome shotgun (WGS) entry which is preliminary data.</text>
</comment>
<dbReference type="InterPro" id="IPR001100">
    <property type="entry name" value="Pyr_nuc-diS_OxRdtase"/>
</dbReference>
<comment type="miscellaneous">
    <text evidence="13">The active site is a redox-active disulfide bond.</text>
</comment>
<dbReference type="EC" id="1.8.1.4" evidence="3 13"/>
<gene>
    <name evidence="16" type="primary">lpdA</name>
    <name evidence="16" type="ORF">KK097_10570</name>
</gene>
<dbReference type="InterPro" id="IPR006258">
    <property type="entry name" value="Lipoamide_DH"/>
</dbReference>
<evidence type="ECO:0000256" key="2">
    <source>
        <dbReference type="ARBA" id="ARBA00007532"/>
    </source>
</evidence>
<dbReference type="Proteomes" id="UP001519641">
    <property type="component" value="Unassembled WGS sequence"/>
</dbReference>
<evidence type="ECO:0000313" key="17">
    <source>
        <dbReference type="Proteomes" id="UP001519641"/>
    </source>
</evidence>
<evidence type="ECO:0000256" key="7">
    <source>
        <dbReference type="ARBA" id="ARBA00022827"/>
    </source>
</evidence>
<evidence type="ECO:0000256" key="3">
    <source>
        <dbReference type="ARBA" id="ARBA00012608"/>
    </source>
</evidence>
<feature type="domain" description="FAD/NAD(P)-binding" evidence="15">
    <location>
        <begin position="6"/>
        <end position="317"/>
    </location>
</feature>
<dbReference type="PANTHER" id="PTHR22912">
    <property type="entry name" value="DISULFIDE OXIDOREDUCTASE"/>
    <property type="match status" value="1"/>
</dbReference>
<dbReference type="InterPro" id="IPR012999">
    <property type="entry name" value="Pyr_OxRdtase_I_AS"/>
</dbReference>
<dbReference type="PIRSF" id="PIRSF000350">
    <property type="entry name" value="Mercury_reductase_MerA"/>
    <property type="match status" value="1"/>
</dbReference>
<name>A0ABS5VJQ9_9MICO</name>
<evidence type="ECO:0000259" key="15">
    <source>
        <dbReference type="Pfam" id="PF07992"/>
    </source>
</evidence>
<dbReference type="Gene3D" id="3.50.50.60">
    <property type="entry name" value="FAD/NAD(P)-binding domain"/>
    <property type="match status" value="2"/>
</dbReference>
<dbReference type="Pfam" id="PF02852">
    <property type="entry name" value="Pyr_redox_dim"/>
    <property type="match status" value="1"/>
</dbReference>
<keyword evidence="8 13" id="KW-0560">Oxidoreductase</keyword>
<organism evidence="16 17">
    <name type="scientific">Curtobacterium aurantiacum</name>
    <dbReference type="NCBI Taxonomy" id="3236919"/>
    <lineage>
        <taxon>Bacteria</taxon>
        <taxon>Bacillati</taxon>
        <taxon>Actinomycetota</taxon>
        <taxon>Actinomycetes</taxon>
        <taxon>Micrococcales</taxon>
        <taxon>Microbacteriaceae</taxon>
        <taxon>Curtobacterium</taxon>
    </lineage>
</organism>
<evidence type="ECO:0000256" key="5">
    <source>
        <dbReference type="ARBA" id="ARBA00022490"/>
    </source>
</evidence>
<evidence type="ECO:0000256" key="4">
    <source>
        <dbReference type="ARBA" id="ARBA00016961"/>
    </source>
</evidence>
<dbReference type="PRINTS" id="PR00411">
    <property type="entry name" value="PNDRDTASEI"/>
</dbReference>
<comment type="similarity">
    <text evidence="2 13">Belongs to the class-I pyridine nucleotide-disulfide oxidoreductase family.</text>
</comment>
<proteinExistence type="inferred from homology"/>
<dbReference type="PANTHER" id="PTHR22912:SF217">
    <property type="entry name" value="DIHYDROLIPOYL DEHYDROGENASE"/>
    <property type="match status" value="1"/>
</dbReference>
<dbReference type="NCBIfam" id="TIGR01350">
    <property type="entry name" value="lipoamide_DH"/>
    <property type="match status" value="1"/>
</dbReference>
<dbReference type="RefSeq" id="WP_214544687.1">
    <property type="nucleotide sequence ID" value="NZ_JAHEWS010000014.1"/>
</dbReference>
<dbReference type="Gene3D" id="3.30.390.30">
    <property type="match status" value="1"/>
</dbReference>
<dbReference type="InterPro" id="IPR050151">
    <property type="entry name" value="Class-I_Pyr_Nuc-Dis_Oxidored"/>
</dbReference>
<feature type="domain" description="Pyridine nucleotide-disulphide oxidoreductase dimerisation" evidence="14">
    <location>
        <begin position="337"/>
        <end position="445"/>
    </location>
</feature>